<evidence type="ECO:0008006" key="7">
    <source>
        <dbReference type="Google" id="ProtNLM"/>
    </source>
</evidence>
<protein>
    <recommendedName>
        <fullName evidence="7">ESX secretion-associated protein EspG</fullName>
    </recommendedName>
</protein>
<dbReference type="Proteomes" id="UP000013961">
    <property type="component" value="Plasmid 2"/>
</dbReference>
<evidence type="ECO:0000256" key="4">
    <source>
        <dbReference type="ARBA" id="ARBA00023186"/>
    </source>
</evidence>
<comment type="similarity">
    <text evidence="2">Belongs to the EspG family.</text>
</comment>
<accession>A0AB33AJ68</accession>
<name>A0AB33AJ68_9MYCO</name>
<gene>
    <name evidence="5" type="ORF">MASS_2p0061</name>
</gene>
<dbReference type="RefSeq" id="WP_016341476.1">
    <property type="nucleotide sequence ID" value="NC_021279.1"/>
</dbReference>
<sequence length="309" mass="33310">MDADIDTFPAALWALQALLGIETMPPALRLAVYIPSAAAHIPVREYPEYQSLVHSGIVNAAGQVHHEVIDWLTIISRPDLEVQLTIRRPGDEPDTIKESLTVFCRMESWLAAITLTPADAERRRQVAAQIGFEGDPNELPREWVDQIRITYLGESSDLDRQTEMITEGILSEIGTAAPARIDGANIELSTFLQASGVAGNDAEALTAMLMRAGITESQCAVLTEMMALDRSALATVSARHVIPGASPHERAVGRTVVIADSGLGRVSMAQSVSDSGTLWVSLWPGEPATVRGDISDFVSTVIAPRVHLS</sequence>
<evidence type="ECO:0000313" key="6">
    <source>
        <dbReference type="Proteomes" id="UP000013961"/>
    </source>
</evidence>
<evidence type="ECO:0000256" key="3">
    <source>
        <dbReference type="ARBA" id="ARBA00022490"/>
    </source>
</evidence>
<proteinExistence type="inferred from homology"/>
<dbReference type="EMBL" id="CP004376">
    <property type="protein sequence ID" value="AGM31772.1"/>
    <property type="molecule type" value="Genomic_DNA"/>
</dbReference>
<dbReference type="KEGG" id="mabb:MASS_2p0061"/>
<organism evidence="5 6">
    <name type="scientific">Mycobacteroides abscessus subsp. bolletii 50594</name>
    <dbReference type="NCBI Taxonomy" id="1303024"/>
    <lineage>
        <taxon>Bacteria</taxon>
        <taxon>Bacillati</taxon>
        <taxon>Actinomycetota</taxon>
        <taxon>Actinomycetes</taxon>
        <taxon>Mycobacteriales</taxon>
        <taxon>Mycobacteriaceae</taxon>
        <taxon>Mycobacteroides</taxon>
        <taxon>Mycobacteroides abscessus</taxon>
    </lineage>
</organism>
<evidence type="ECO:0000256" key="1">
    <source>
        <dbReference type="ARBA" id="ARBA00004496"/>
    </source>
</evidence>
<geneLocation type="plasmid" evidence="5 6">
    <name>2</name>
</geneLocation>
<evidence type="ECO:0000313" key="5">
    <source>
        <dbReference type="EMBL" id="AGM31772.1"/>
    </source>
</evidence>
<dbReference type="Pfam" id="PF14011">
    <property type="entry name" value="ESX-1_EspG"/>
    <property type="match status" value="1"/>
</dbReference>
<keyword evidence="3" id="KW-0963">Cytoplasm</keyword>
<reference evidence="5 6" key="1">
    <citation type="journal article" date="2013" name="Genome Announc.">
        <title>Complete Genome Sequence of Mycobacterium massiliense Clinical Strain Asan 50594, Belonging to the Type II Genotype.</title>
        <authorList>
            <person name="Kim B.J."/>
            <person name="Kim B.R."/>
            <person name="Hong S.H."/>
            <person name="Seok S.H."/>
            <person name="Kook Y.H."/>
            <person name="Kim B.J."/>
        </authorList>
    </citation>
    <scope>NUCLEOTIDE SEQUENCE [LARGE SCALE GENOMIC DNA]</scope>
    <source>
        <strain evidence="5 6">50594</strain>
    </source>
</reference>
<keyword evidence="5" id="KW-0614">Plasmid</keyword>
<comment type="subcellular location">
    <subcellularLocation>
        <location evidence="1">Cytoplasm</location>
    </subcellularLocation>
</comment>
<keyword evidence="4" id="KW-0143">Chaperone</keyword>
<evidence type="ECO:0000256" key="2">
    <source>
        <dbReference type="ARBA" id="ARBA00006411"/>
    </source>
</evidence>
<dbReference type="AlphaFoldDB" id="A0AB33AJ68"/>
<dbReference type="GO" id="GO:0005737">
    <property type="term" value="C:cytoplasm"/>
    <property type="evidence" value="ECO:0007669"/>
    <property type="project" value="UniProtKB-SubCell"/>
</dbReference>
<dbReference type="InterPro" id="IPR025734">
    <property type="entry name" value="EspG"/>
</dbReference>